<keyword evidence="1" id="KW-0472">Membrane</keyword>
<keyword evidence="1" id="KW-1133">Transmembrane helix</keyword>
<dbReference type="PANTHER" id="PTHR30298">
    <property type="entry name" value="H REPEAT-ASSOCIATED PREDICTED TRANSPOSASE"/>
    <property type="match status" value="1"/>
</dbReference>
<reference evidence="3 4" key="1">
    <citation type="submission" date="2016-05" db="EMBL/GenBank/DDBJ databases">
        <title>Single-cell genome of chain-forming Candidatus Thiomargarita nelsonii and comparison to other large sulfur-oxidizing bacteria.</title>
        <authorList>
            <person name="Winkel M."/>
            <person name="Salman V."/>
            <person name="Woyke T."/>
            <person name="Schulz-Vogt H."/>
            <person name="Richter M."/>
            <person name="Flood B."/>
            <person name="Bailey J."/>
            <person name="Amann R."/>
            <person name="Mussmann M."/>
        </authorList>
    </citation>
    <scope>NUCLEOTIDE SEQUENCE [LARGE SCALE GENOMIC DNA]</scope>
    <source>
        <strain evidence="3 4">THI036</strain>
    </source>
</reference>
<evidence type="ECO:0000313" key="3">
    <source>
        <dbReference type="EMBL" id="OAD19042.1"/>
    </source>
</evidence>
<sequence>MSQNLTKVIEEHFESLPDPRRKTANQRHKFIDILIIAICAIICGADSWVAVEKFGKAKKEWFRGFLELPNGVPSHDTFTDVFRKLASRKFEASFTSWTESISELFDGEVVAVDGKTLRRSHETSSNKKAIHMVSAWASANSLVLHEYRLNLKKVKLKAK</sequence>
<feature type="domain" description="H repeat-associated protein N-terminal" evidence="2">
    <location>
        <begin position="11"/>
        <end position="98"/>
    </location>
</feature>
<evidence type="ECO:0000259" key="2">
    <source>
        <dbReference type="Pfam" id="PF13808"/>
    </source>
</evidence>
<dbReference type="AlphaFoldDB" id="A0A176RTF6"/>
<dbReference type="PANTHER" id="PTHR30298:SF0">
    <property type="entry name" value="PROTEIN YBFL-RELATED"/>
    <property type="match status" value="1"/>
</dbReference>
<dbReference type="Proteomes" id="UP000076962">
    <property type="component" value="Unassembled WGS sequence"/>
</dbReference>
<proteinExistence type="predicted"/>
<dbReference type="Pfam" id="PF13808">
    <property type="entry name" value="DDE_Tnp_1_assoc"/>
    <property type="match status" value="1"/>
</dbReference>
<dbReference type="InterPro" id="IPR032806">
    <property type="entry name" value="YbfD_N"/>
</dbReference>
<name>A0A176RTF6_9GAMM</name>
<comment type="caution">
    <text evidence="3">The sequence shown here is derived from an EMBL/GenBank/DDBJ whole genome shotgun (WGS) entry which is preliminary data.</text>
</comment>
<dbReference type="InterPro" id="IPR051698">
    <property type="entry name" value="Transposase_11-like"/>
</dbReference>
<dbReference type="NCBIfam" id="NF033564">
    <property type="entry name" value="transpos_ISAs1"/>
    <property type="match status" value="1"/>
</dbReference>
<dbReference type="PATRIC" id="fig|1003181.4.peg.7058"/>
<keyword evidence="1" id="KW-0812">Transmembrane</keyword>
<keyword evidence="4" id="KW-1185">Reference proteome</keyword>
<feature type="transmembrane region" description="Helical" evidence="1">
    <location>
        <begin position="30"/>
        <end position="51"/>
    </location>
</feature>
<gene>
    <name evidence="3" type="ORF">THIOM_005341</name>
</gene>
<organism evidence="3 4">
    <name type="scientific">Candidatus Thiomargarita nelsonii</name>
    <dbReference type="NCBI Taxonomy" id="1003181"/>
    <lineage>
        <taxon>Bacteria</taxon>
        <taxon>Pseudomonadati</taxon>
        <taxon>Pseudomonadota</taxon>
        <taxon>Gammaproteobacteria</taxon>
        <taxon>Thiotrichales</taxon>
        <taxon>Thiotrichaceae</taxon>
        <taxon>Thiomargarita</taxon>
    </lineage>
</organism>
<evidence type="ECO:0000256" key="1">
    <source>
        <dbReference type="SAM" id="Phobius"/>
    </source>
</evidence>
<dbReference type="InterPro" id="IPR047647">
    <property type="entry name" value="ISAs1_transpos"/>
</dbReference>
<evidence type="ECO:0000313" key="4">
    <source>
        <dbReference type="Proteomes" id="UP000076962"/>
    </source>
</evidence>
<protein>
    <submittedName>
        <fullName evidence="3">Transposase IS4 family protein</fullName>
    </submittedName>
</protein>
<dbReference type="EMBL" id="LUTY01002970">
    <property type="protein sequence ID" value="OAD19042.1"/>
    <property type="molecule type" value="Genomic_DNA"/>
</dbReference>
<accession>A0A176RTF6</accession>